<dbReference type="EnsemblMetazoa" id="ADIR010897-RA">
    <property type="protein sequence ID" value="ADIR010897-PA"/>
    <property type="gene ID" value="ADIR010897"/>
</dbReference>
<dbReference type="GO" id="GO:0005634">
    <property type="term" value="C:nucleus"/>
    <property type="evidence" value="ECO:0007669"/>
    <property type="project" value="InterPro"/>
</dbReference>
<evidence type="ECO:0000256" key="3">
    <source>
        <dbReference type="ARBA" id="ARBA00022771"/>
    </source>
</evidence>
<dbReference type="Gene3D" id="3.40.1800.20">
    <property type="match status" value="1"/>
</dbReference>
<organism evidence="10 11">
    <name type="scientific">Anopheles dirus</name>
    <dbReference type="NCBI Taxonomy" id="7168"/>
    <lineage>
        <taxon>Eukaryota</taxon>
        <taxon>Metazoa</taxon>
        <taxon>Ecdysozoa</taxon>
        <taxon>Arthropoda</taxon>
        <taxon>Hexapoda</taxon>
        <taxon>Insecta</taxon>
        <taxon>Pterygota</taxon>
        <taxon>Neoptera</taxon>
        <taxon>Endopterygota</taxon>
        <taxon>Diptera</taxon>
        <taxon>Nematocera</taxon>
        <taxon>Culicoidea</taxon>
        <taxon>Culicidae</taxon>
        <taxon>Anophelinae</taxon>
        <taxon>Anopheles</taxon>
    </lineage>
</organism>
<reference evidence="11" key="1">
    <citation type="submission" date="2013-03" db="EMBL/GenBank/DDBJ databases">
        <title>The Genome Sequence of Anopheles dirus WRAIR2.</title>
        <authorList>
            <consortium name="The Broad Institute Genomics Platform"/>
            <person name="Neafsey D.E."/>
            <person name="Walton C."/>
            <person name="Walker B."/>
            <person name="Young S.K."/>
            <person name="Zeng Q."/>
            <person name="Gargeya S."/>
            <person name="Fitzgerald M."/>
            <person name="Haas B."/>
            <person name="Abouelleil A."/>
            <person name="Allen A.W."/>
            <person name="Alvarado L."/>
            <person name="Arachchi H.M."/>
            <person name="Berlin A.M."/>
            <person name="Chapman S.B."/>
            <person name="Gainer-Dewar J."/>
            <person name="Goldberg J."/>
            <person name="Griggs A."/>
            <person name="Gujja S."/>
            <person name="Hansen M."/>
            <person name="Howarth C."/>
            <person name="Imamovic A."/>
            <person name="Ireland A."/>
            <person name="Larimer J."/>
            <person name="McCowan C."/>
            <person name="Murphy C."/>
            <person name="Pearson M."/>
            <person name="Poon T.W."/>
            <person name="Priest M."/>
            <person name="Roberts A."/>
            <person name="Saif S."/>
            <person name="Shea T."/>
            <person name="Sisk P."/>
            <person name="Sykes S."/>
            <person name="Wortman J."/>
            <person name="Nusbaum C."/>
            <person name="Birren B."/>
        </authorList>
    </citation>
    <scope>NUCLEOTIDE SEQUENCE [LARGE SCALE GENOMIC DNA]</scope>
    <source>
        <strain evidence="11">WRAIR2</strain>
    </source>
</reference>
<dbReference type="Pfam" id="PF13912">
    <property type="entry name" value="zf-C2H2_6"/>
    <property type="match status" value="1"/>
</dbReference>
<sequence length="513" mass="59168">MEPECRLCLKLVIDSEKTSIVEKKFQSLLENVFPFAICPATNLPDRVCLECTTKVRDFYKFSQQVQLNQDLLISKLERDAISLPTVETREDVKPDQMGSLEPSSAADSCVEESEMDSLKCDNTVTLNESNNHDKASDESTFISCTQNIEVTMEDDGSECEGNDTESRKSNSIESPQIRQPKETTHLDASLQKGMKFHKNISYKKEAKQTDAVAKIAKKRNSKKHNQFRCDVCDNSYLTGAQLQSHKQKRHKQPTSQQNASSSNLGKDRNQENKPKRHKGEPLQQTASSDNGVTDRSTPESHNDYRCKDCGKTYPSKNRLKLHVQRKHGCETRQQIPSSTNNLKQSTPENRYKSRCQVCDKIYPNKSRLMLHFRKRHLSEARQHLPTSTDIIKQDNADNREEFRCDVCHKKYPNEMQLKSHTQKKHKQEEALQTIDSATGAIESRPSTKSGEYRCDTCDKKYPTDTQLQSHKQLRHKQYHCKKCERSFRSSEKLRLHLQKQKDKRDEQRKLLDA</sequence>
<evidence type="ECO:0000256" key="2">
    <source>
        <dbReference type="ARBA" id="ARBA00022737"/>
    </source>
</evidence>
<keyword evidence="1 6" id="KW-0479">Metal-binding</keyword>
<evidence type="ECO:0000256" key="4">
    <source>
        <dbReference type="ARBA" id="ARBA00022833"/>
    </source>
</evidence>
<feature type="compositionally biased region" description="Polar residues" evidence="7">
    <location>
        <begin position="282"/>
        <end position="295"/>
    </location>
</feature>
<feature type="domain" description="C2H2-type" evidence="8">
    <location>
        <begin position="353"/>
        <end position="381"/>
    </location>
</feature>
<accession>A0A182NTA7</accession>
<feature type="region of interest" description="Disordered" evidence="7">
    <location>
        <begin position="326"/>
        <end position="348"/>
    </location>
</feature>
<dbReference type="Pfam" id="PF07776">
    <property type="entry name" value="zf-AD"/>
    <property type="match status" value="1"/>
</dbReference>
<dbReference type="PROSITE" id="PS51915">
    <property type="entry name" value="ZAD"/>
    <property type="match status" value="1"/>
</dbReference>
<dbReference type="InterPro" id="IPR036236">
    <property type="entry name" value="Znf_C2H2_sf"/>
</dbReference>
<feature type="region of interest" description="Disordered" evidence="7">
    <location>
        <begin position="494"/>
        <end position="513"/>
    </location>
</feature>
<protein>
    <submittedName>
        <fullName evidence="10">Uncharacterized protein</fullName>
    </submittedName>
</protein>
<evidence type="ECO:0000313" key="10">
    <source>
        <dbReference type="EnsemblMetazoa" id="ADIR010897-PA"/>
    </source>
</evidence>
<name>A0A182NTA7_9DIPT</name>
<evidence type="ECO:0000256" key="6">
    <source>
        <dbReference type="PROSITE-ProRule" id="PRU01263"/>
    </source>
</evidence>
<dbReference type="PROSITE" id="PS50157">
    <property type="entry name" value="ZINC_FINGER_C2H2_2"/>
    <property type="match status" value="6"/>
</dbReference>
<feature type="domain" description="C2H2-type" evidence="8">
    <location>
        <begin position="478"/>
        <end position="505"/>
    </location>
</feature>
<feature type="compositionally biased region" description="Acidic residues" evidence="7">
    <location>
        <begin position="152"/>
        <end position="163"/>
    </location>
</feature>
<reference evidence="10" key="2">
    <citation type="submission" date="2020-05" db="UniProtKB">
        <authorList>
            <consortium name="EnsemblMetazoa"/>
        </authorList>
    </citation>
    <scope>IDENTIFICATION</scope>
    <source>
        <strain evidence="10">WRAIR2</strain>
    </source>
</reference>
<feature type="binding site" evidence="6">
    <location>
        <position position="8"/>
    </location>
    <ligand>
        <name>Zn(2+)</name>
        <dbReference type="ChEBI" id="CHEBI:29105"/>
    </ligand>
</feature>
<feature type="domain" description="C2H2-type" evidence="8">
    <location>
        <begin position="402"/>
        <end position="430"/>
    </location>
</feature>
<feature type="region of interest" description="Disordered" evidence="7">
    <location>
        <begin position="241"/>
        <end position="309"/>
    </location>
</feature>
<dbReference type="PANTHER" id="PTHR24379:SF121">
    <property type="entry name" value="C2H2-TYPE DOMAIN-CONTAINING PROTEIN"/>
    <property type="match status" value="1"/>
</dbReference>
<evidence type="ECO:0000259" key="9">
    <source>
        <dbReference type="PROSITE" id="PS51915"/>
    </source>
</evidence>
<dbReference type="InterPro" id="IPR012934">
    <property type="entry name" value="Znf_AD"/>
</dbReference>
<evidence type="ECO:0000256" key="1">
    <source>
        <dbReference type="ARBA" id="ARBA00022723"/>
    </source>
</evidence>
<feature type="domain" description="ZAD" evidence="9">
    <location>
        <begin position="3"/>
        <end position="75"/>
    </location>
</feature>
<dbReference type="InterPro" id="IPR013087">
    <property type="entry name" value="Znf_C2H2_type"/>
</dbReference>
<dbReference type="SUPFAM" id="SSF57716">
    <property type="entry name" value="Glucocorticoid receptor-like (DNA-binding domain)"/>
    <property type="match status" value="1"/>
</dbReference>
<dbReference type="PROSITE" id="PS00028">
    <property type="entry name" value="ZINC_FINGER_C2H2_1"/>
    <property type="match status" value="5"/>
</dbReference>
<dbReference type="STRING" id="7168.A0A182NTA7"/>
<dbReference type="VEuPathDB" id="VectorBase:ADIR010897"/>
<feature type="domain" description="C2H2-type" evidence="8">
    <location>
        <begin position="304"/>
        <end position="332"/>
    </location>
</feature>
<keyword evidence="4 6" id="KW-0862">Zinc</keyword>
<feature type="region of interest" description="Disordered" evidence="7">
    <location>
        <begin position="152"/>
        <end position="183"/>
    </location>
</feature>
<evidence type="ECO:0000256" key="5">
    <source>
        <dbReference type="PROSITE-ProRule" id="PRU00042"/>
    </source>
</evidence>
<dbReference type="AlphaFoldDB" id="A0A182NTA7"/>
<dbReference type="PANTHER" id="PTHR24379">
    <property type="entry name" value="KRAB AND ZINC FINGER DOMAIN-CONTAINING"/>
    <property type="match status" value="1"/>
</dbReference>
<dbReference type="Gene3D" id="3.30.160.60">
    <property type="entry name" value="Classic Zinc Finger"/>
    <property type="match status" value="3"/>
</dbReference>
<dbReference type="SMART" id="SM00868">
    <property type="entry name" value="zf-AD"/>
    <property type="match status" value="1"/>
</dbReference>
<feature type="domain" description="C2H2-type" evidence="8">
    <location>
        <begin position="227"/>
        <end position="255"/>
    </location>
</feature>
<feature type="binding site" evidence="6">
    <location>
        <position position="51"/>
    </location>
    <ligand>
        <name>Zn(2+)</name>
        <dbReference type="ChEBI" id="CHEBI:29105"/>
    </ligand>
</feature>
<feature type="compositionally biased region" description="Polar residues" evidence="7">
    <location>
        <begin position="253"/>
        <end position="264"/>
    </location>
</feature>
<dbReference type="GO" id="GO:0008270">
    <property type="term" value="F:zinc ion binding"/>
    <property type="evidence" value="ECO:0007669"/>
    <property type="project" value="UniProtKB-UniRule"/>
</dbReference>
<dbReference type="Pfam" id="PF00096">
    <property type="entry name" value="zf-C2H2"/>
    <property type="match status" value="2"/>
</dbReference>
<evidence type="ECO:0000256" key="7">
    <source>
        <dbReference type="SAM" id="MobiDB-lite"/>
    </source>
</evidence>
<proteinExistence type="predicted"/>
<dbReference type="Proteomes" id="UP000075884">
    <property type="component" value="Unassembled WGS sequence"/>
</dbReference>
<dbReference type="Pfam" id="PF12874">
    <property type="entry name" value="zf-met"/>
    <property type="match status" value="2"/>
</dbReference>
<feature type="compositionally biased region" description="Basic and acidic residues" evidence="7">
    <location>
        <begin position="296"/>
        <end position="309"/>
    </location>
</feature>
<evidence type="ECO:0000259" key="8">
    <source>
        <dbReference type="PROSITE" id="PS50157"/>
    </source>
</evidence>
<feature type="compositionally biased region" description="Polar residues" evidence="7">
    <location>
        <begin position="331"/>
        <end position="348"/>
    </location>
</feature>
<dbReference type="SMART" id="SM00355">
    <property type="entry name" value="ZnF_C2H2"/>
    <property type="match status" value="6"/>
</dbReference>
<feature type="binding site" evidence="6">
    <location>
        <position position="5"/>
    </location>
    <ligand>
        <name>Zn(2+)</name>
        <dbReference type="ChEBI" id="CHEBI:29105"/>
    </ligand>
</feature>
<keyword evidence="11" id="KW-1185">Reference proteome</keyword>
<feature type="domain" description="C2H2-type" evidence="8">
    <location>
        <begin position="452"/>
        <end position="475"/>
    </location>
</feature>
<dbReference type="SUPFAM" id="SSF57667">
    <property type="entry name" value="beta-beta-alpha zinc fingers"/>
    <property type="match status" value="2"/>
</dbReference>
<keyword evidence="3 5" id="KW-0863">Zinc-finger</keyword>
<keyword evidence="2" id="KW-0677">Repeat</keyword>
<evidence type="ECO:0000313" key="11">
    <source>
        <dbReference type="Proteomes" id="UP000075884"/>
    </source>
</evidence>
<feature type="binding site" evidence="6">
    <location>
        <position position="48"/>
    </location>
    <ligand>
        <name>Zn(2+)</name>
        <dbReference type="ChEBI" id="CHEBI:29105"/>
    </ligand>
</feature>